<evidence type="ECO:0000256" key="4">
    <source>
        <dbReference type="ARBA" id="ARBA00021364"/>
    </source>
</evidence>
<dbReference type="EC" id="6.3.1.2" evidence="3"/>
<sequence length="461" mass="51873">MGLDTCDAARLTRKDETKMERPQDYVLRRVEERGIRLVRLWFTDVQGQLKSFAISPAELETAFENGMIFDGSSIDGFSRVREEDMVARPDPATFELMHWSGNDENAARMFCDIERADGSPFPGDSRQVLRRSMERAHAEGFTFFTAPEMEYFLFEAERNGDPVPLDQGSYFDLTTADVASNIRRQTLTTLEAIGIPVEYSFHEDAPSQHEIDLRYTDALTMADNVMTFRLIVREIALEHGVHATFMPKPLTGVQGSGMHTHLSLFRDGVNAFYDPESPDGLSEVARGFIAGLLHHAREITAVTNQLVNSYKRLVTGYEAPVNVSWARSNRAALIRVPTARTGGVDDTTRIEYRSPDPACNPYLAFAVILAAGMKGIEQGYELPLEAPPSMTGFTEHGGLIDQAQLPQSLAEALDEMEKSELVADTLGDHLFSWFLRNKRREWSDYKSQVTPFELDRYYSSL</sequence>
<dbReference type="SUPFAM" id="SSF55931">
    <property type="entry name" value="Glutamine synthetase/guanido kinase"/>
    <property type="match status" value="1"/>
</dbReference>
<keyword evidence="6" id="KW-0436">Ligase</keyword>
<dbReference type="AlphaFoldDB" id="A0A381NX87"/>
<accession>A0A381NX87</accession>
<evidence type="ECO:0000256" key="2">
    <source>
        <dbReference type="ARBA" id="ARBA00009897"/>
    </source>
</evidence>
<protein>
    <recommendedName>
        <fullName evidence="4">Glutamine synthetase</fullName>
        <ecNumber evidence="3">6.3.1.2</ecNumber>
    </recommendedName>
    <alternativeName>
        <fullName evidence="10">Glutamate--ammonia ligase</fullName>
    </alternativeName>
</protein>
<evidence type="ECO:0000256" key="8">
    <source>
        <dbReference type="ARBA" id="ARBA00022741"/>
    </source>
</evidence>
<dbReference type="InterPro" id="IPR036651">
    <property type="entry name" value="Gln_synt_N_sf"/>
</dbReference>
<evidence type="ECO:0000256" key="6">
    <source>
        <dbReference type="ARBA" id="ARBA00022598"/>
    </source>
</evidence>
<dbReference type="SMART" id="SM01230">
    <property type="entry name" value="Gln-synt_C"/>
    <property type="match status" value="1"/>
</dbReference>
<dbReference type="PROSITE" id="PS51986">
    <property type="entry name" value="GS_BETA_GRASP"/>
    <property type="match status" value="1"/>
</dbReference>
<organism evidence="13">
    <name type="scientific">marine metagenome</name>
    <dbReference type="NCBI Taxonomy" id="408172"/>
    <lineage>
        <taxon>unclassified sequences</taxon>
        <taxon>metagenomes</taxon>
        <taxon>ecological metagenomes</taxon>
    </lineage>
</organism>
<dbReference type="GO" id="GO:0004356">
    <property type="term" value="F:glutamine synthetase activity"/>
    <property type="evidence" value="ECO:0007669"/>
    <property type="project" value="UniProtKB-EC"/>
</dbReference>
<dbReference type="Gene3D" id="3.10.20.70">
    <property type="entry name" value="Glutamine synthetase, N-terminal domain"/>
    <property type="match status" value="1"/>
</dbReference>
<proteinExistence type="inferred from homology"/>
<reference evidence="13" key="1">
    <citation type="submission" date="2018-05" db="EMBL/GenBank/DDBJ databases">
        <authorList>
            <person name="Lanie J.A."/>
            <person name="Ng W.-L."/>
            <person name="Kazmierczak K.M."/>
            <person name="Andrzejewski T.M."/>
            <person name="Davidsen T.M."/>
            <person name="Wayne K.J."/>
            <person name="Tettelin H."/>
            <person name="Glass J.I."/>
            <person name="Rusch D."/>
            <person name="Podicherti R."/>
            <person name="Tsui H.-C.T."/>
            <person name="Winkler M.E."/>
        </authorList>
    </citation>
    <scope>NUCLEOTIDE SEQUENCE</scope>
</reference>
<evidence type="ECO:0000256" key="1">
    <source>
        <dbReference type="ARBA" id="ARBA00004496"/>
    </source>
</evidence>
<comment type="subcellular location">
    <subcellularLocation>
        <location evidence="1">Cytoplasm</location>
    </subcellularLocation>
</comment>
<dbReference type="Pfam" id="PF00120">
    <property type="entry name" value="Gln-synt_C"/>
    <property type="match status" value="1"/>
</dbReference>
<keyword evidence="5" id="KW-0963">Cytoplasm</keyword>
<keyword evidence="9" id="KW-0067">ATP-binding</keyword>
<keyword evidence="8" id="KW-0547">Nucleotide-binding</keyword>
<evidence type="ECO:0000313" key="13">
    <source>
        <dbReference type="EMBL" id="SUZ59222.1"/>
    </source>
</evidence>
<dbReference type="NCBIfam" id="TIGR00653">
    <property type="entry name" value="GlnA"/>
    <property type="match status" value="1"/>
</dbReference>
<dbReference type="PROSITE" id="PS51987">
    <property type="entry name" value="GS_CATALYTIC"/>
    <property type="match status" value="1"/>
</dbReference>
<evidence type="ECO:0000259" key="12">
    <source>
        <dbReference type="PROSITE" id="PS51987"/>
    </source>
</evidence>
<dbReference type="PANTHER" id="PTHR43785">
    <property type="entry name" value="GAMMA-GLUTAMYLPUTRESCINE SYNTHETASE"/>
    <property type="match status" value="1"/>
</dbReference>
<dbReference type="GO" id="GO:0046872">
    <property type="term" value="F:metal ion binding"/>
    <property type="evidence" value="ECO:0007669"/>
    <property type="project" value="UniProtKB-KW"/>
</dbReference>
<evidence type="ECO:0000256" key="7">
    <source>
        <dbReference type="ARBA" id="ARBA00022723"/>
    </source>
</evidence>
<evidence type="ECO:0000256" key="10">
    <source>
        <dbReference type="ARBA" id="ARBA00030668"/>
    </source>
</evidence>
<evidence type="ECO:0000256" key="9">
    <source>
        <dbReference type="ARBA" id="ARBA00022840"/>
    </source>
</evidence>
<feature type="domain" description="GS catalytic" evidence="12">
    <location>
        <begin position="125"/>
        <end position="461"/>
    </location>
</feature>
<dbReference type="InterPro" id="IPR014746">
    <property type="entry name" value="Gln_synth/guanido_kin_cat_dom"/>
</dbReference>
<dbReference type="GO" id="GO:0005737">
    <property type="term" value="C:cytoplasm"/>
    <property type="evidence" value="ECO:0007669"/>
    <property type="project" value="UniProtKB-SubCell"/>
</dbReference>
<dbReference type="EMBL" id="UINC01000666">
    <property type="protein sequence ID" value="SUZ59222.1"/>
    <property type="molecule type" value="Genomic_DNA"/>
</dbReference>
<name>A0A381NX87_9ZZZZ</name>
<dbReference type="GO" id="GO:0005524">
    <property type="term" value="F:ATP binding"/>
    <property type="evidence" value="ECO:0007669"/>
    <property type="project" value="UniProtKB-KW"/>
</dbReference>
<dbReference type="InterPro" id="IPR004809">
    <property type="entry name" value="Gln_synth_I"/>
</dbReference>
<keyword evidence="7" id="KW-0479">Metal-binding</keyword>
<evidence type="ECO:0000259" key="11">
    <source>
        <dbReference type="PROSITE" id="PS51986"/>
    </source>
</evidence>
<dbReference type="InterPro" id="IPR008147">
    <property type="entry name" value="Gln_synt_N"/>
</dbReference>
<gene>
    <name evidence="13" type="ORF">METZ01_LOCUS12076</name>
</gene>
<evidence type="ECO:0000256" key="3">
    <source>
        <dbReference type="ARBA" id="ARBA00012937"/>
    </source>
</evidence>
<dbReference type="GO" id="GO:0006542">
    <property type="term" value="P:glutamine biosynthetic process"/>
    <property type="evidence" value="ECO:0007669"/>
    <property type="project" value="InterPro"/>
</dbReference>
<evidence type="ECO:0000256" key="5">
    <source>
        <dbReference type="ARBA" id="ARBA00022490"/>
    </source>
</evidence>
<comment type="similarity">
    <text evidence="2">Belongs to the glutamine synthetase family.</text>
</comment>
<dbReference type="InterPro" id="IPR008146">
    <property type="entry name" value="Gln_synth_cat_dom"/>
</dbReference>
<feature type="domain" description="GS beta-grasp" evidence="11">
    <location>
        <begin position="33"/>
        <end position="118"/>
    </location>
</feature>
<dbReference type="SUPFAM" id="SSF54368">
    <property type="entry name" value="Glutamine synthetase, N-terminal domain"/>
    <property type="match status" value="1"/>
</dbReference>
<dbReference type="Gene3D" id="3.30.590.10">
    <property type="entry name" value="Glutamine synthetase/guanido kinase, catalytic domain"/>
    <property type="match status" value="1"/>
</dbReference>
<dbReference type="PANTHER" id="PTHR43785:SF12">
    <property type="entry name" value="TYPE-1 GLUTAMINE SYNTHETASE 2"/>
    <property type="match status" value="1"/>
</dbReference>
<dbReference type="Pfam" id="PF03951">
    <property type="entry name" value="Gln-synt_N"/>
    <property type="match status" value="1"/>
</dbReference>